<dbReference type="Proteomes" id="UP000250369">
    <property type="component" value="Unassembled WGS sequence"/>
</dbReference>
<dbReference type="InterPro" id="IPR036770">
    <property type="entry name" value="Ankyrin_rpt-contain_sf"/>
</dbReference>
<dbReference type="PANTHER" id="PTHR24198:SF165">
    <property type="entry name" value="ANKYRIN REPEAT-CONTAINING PROTEIN-RELATED"/>
    <property type="match status" value="1"/>
</dbReference>
<evidence type="ECO:0000256" key="2">
    <source>
        <dbReference type="ARBA" id="ARBA00023043"/>
    </source>
</evidence>
<evidence type="ECO:0000256" key="3">
    <source>
        <dbReference type="PROSITE-ProRule" id="PRU00023"/>
    </source>
</evidence>
<dbReference type="Gene3D" id="1.25.40.20">
    <property type="entry name" value="Ankyrin repeat-containing domain"/>
    <property type="match status" value="1"/>
</dbReference>
<comment type="caution">
    <text evidence="4">The sequence shown here is derived from an EMBL/GenBank/DDBJ whole genome shotgun (WGS) entry which is preliminary data.</text>
</comment>
<keyword evidence="2 3" id="KW-0040">ANK repeat</keyword>
<dbReference type="AlphaFoldDB" id="A0A329MEN1"/>
<dbReference type="EMBL" id="QMFB01000023">
    <property type="protein sequence ID" value="RAV15567.1"/>
    <property type="molecule type" value="Genomic_DNA"/>
</dbReference>
<evidence type="ECO:0000313" key="4">
    <source>
        <dbReference type="EMBL" id="RAV15567.1"/>
    </source>
</evidence>
<dbReference type="OrthoDB" id="2826662at2"/>
<feature type="repeat" description="ANK" evidence="3">
    <location>
        <begin position="95"/>
        <end position="127"/>
    </location>
</feature>
<organism evidence="4 5">
    <name type="scientific">Paenibacillus contaminans</name>
    <dbReference type="NCBI Taxonomy" id="450362"/>
    <lineage>
        <taxon>Bacteria</taxon>
        <taxon>Bacillati</taxon>
        <taxon>Bacillota</taxon>
        <taxon>Bacilli</taxon>
        <taxon>Bacillales</taxon>
        <taxon>Paenibacillaceae</taxon>
        <taxon>Paenibacillus</taxon>
    </lineage>
</organism>
<gene>
    <name evidence="4" type="ORF">DQG23_29750</name>
</gene>
<dbReference type="PANTHER" id="PTHR24198">
    <property type="entry name" value="ANKYRIN REPEAT AND PROTEIN KINASE DOMAIN-CONTAINING PROTEIN"/>
    <property type="match status" value="1"/>
</dbReference>
<dbReference type="Pfam" id="PF12796">
    <property type="entry name" value="Ank_2"/>
    <property type="match status" value="1"/>
</dbReference>
<evidence type="ECO:0000256" key="1">
    <source>
        <dbReference type="ARBA" id="ARBA00022737"/>
    </source>
</evidence>
<name>A0A329MEN1_9BACL</name>
<proteinExistence type="predicted"/>
<keyword evidence="5" id="KW-1185">Reference proteome</keyword>
<dbReference type="PROSITE" id="PS50088">
    <property type="entry name" value="ANK_REPEAT"/>
    <property type="match status" value="1"/>
</dbReference>
<reference evidence="4 5" key="1">
    <citation type="journal article" date="2009" name="Int. J. Syst. Evol. Microbiol.">
        <title>Paenibacillus contaminans sp. nov., isolated from a contaminated laboratory plate.</title>
        <authorList>
            <person name="Chou J.H."/>
            <person name="Lee J.H."/>
            <person name="Lin M.C."/>
            <person name="Chang P.S."/>
            <person name="Arun A.B."/>
            <person name="Young C.C."/>
            <person name="Chen W.M."/>
        </authorList>
    </citation>
    <scope>NUCLEOTIDE SEQUENCE [LARGE SCALE GENOMIC DNA]</scope>
    <source>
        <strain evidence="4 5">CKOBP-6</strain>
    </source>
</reference>
<dbReference type="RefSeq" id="WP_113034686.1">
    <property type="nucleotide sequence ID" value="NZ_QMFB01000023.1"/>
</dbReference>
<dbReference type="PROSITE" id="PS50297">
    <property type="entry name" value="ANK_REP_REGION"/>
    <property type="match status" value="1"/>
</dbReference>
<sequence>MEFIYEDDTLAVAIVQAIQTGDIPSLKQLLVENPGLARTRIIGRNNSKESGSCKMSRTLLHVVTDWPGHFPNSSATVGVLVEFGAEVNARFTGSNTETPLHWAASSDDIEVLDALLDAGADIEAPGAVIADGTPLDDAVAFAQWRAAHRLVERGAQIALWHAAALGQLAAIEAYFAGSTLSERYPWGVSRSSPPDKITVAFWCACHGGQRRSAEYLLDRGAELNWISVWDGLTPLDAAQRSSATDLVQWLHSQGAKSAGEL</sequence>
<protein>
    <submittedName>
        <fullName evidence="4">Ankyrin repeat domain-containing protein</fullName>
    </submittedName>
</protein>
<accession>A0A329MEN1</accession>
<dbReference type="SUPFAM" id="SSF48403">
    <property type="entry name" value="Ankyrin repeat"/>
    <property type="match status" value="1"/>
</dbReference>
<dbReference type="SMART" id="SM00248">
    <property type="entry name" value="ANK"/>
    <property type="match status" value="5"/>
</dbReference>
<dbReference type="InterPro" id="IPR002110">
    <property type="entry name" value="Ankyrin_rpt"/>
</dbReference>
<evidence type="ECO:0000313" key="5">
    <source>
        <dbReference type="Proteomes" id="UP000250369"/>
    </source>
</evidence>
<keyword evidence="1" id="KW-0677">Repeat</keyword>